<proteinExistence type="predicted"/>
<organism evidence="1">
    <name type="scientific">uncultured Caudovirales phage</name>
    <dbReference type="NCBI Taxonomy" id="2100421"/>
    <lineage>
        <taxon>Viruses</taxon>
        <taxon>Duplodnaviria</taxon>
        <taxon>Heunggongvirae</taxon>
        <taxon>Uroviricota</taxon>
        <taxon>Caudoviricetes</taxon>
        <taxon>Peduoviridae</taxon>
        <taxon>Maltschvirus</taxon>
        <taxon>Maltschvirus maltsch</taxon>
    </lineage>
</organism>
<sequence>MSGILKIKRGPADVASLNDGEFYLNKGKNSVQIGSGSAILTLLPINRTITGDIILNGNVYANNLTGSGAISSSFTTTVSVGGIVSGTTLVAGTDFNQVFSQLLAPYLKPVLSNAGLRNVSTDISLSNREVGSSFSFNKVIVTSSLENPGTFYAQNVSITASGTTVSYSASLGNLTMQNNEIALGSVITRQRNTTGSVVFTINGTTSTGQSLDPTTITLPYFFSNYLCAMTASIITTSDAQSMINDTNNIVVSSPVGSKNWIATCDSKNDDSSKWTYIVYPYAYGDLESIVQSHTDVLTAFTKVFNTTTSTYEFNLQNSNGISSSYSIYKSNALGAFANNVKLTIS</sequence>
<name>A0A6J5MB36_9CAUD</name>
<reference evidence="1" key="1">
    <citation type="submission" date="2020-04" db="EMBL/GenBank/DDBJ databases">
        <authorList>
            <person name="Chiriac C."/>
            <person name="Salcher M."/>
            <person name="Ghai R."/>
            <person name="Kavagutti S V."/>
        </authorList>
    </citation>
    <scope>NUCLEOTIDE SEQUENCE</scope>
</reference>
<gene>
    <name evidence="1" type="ORF">UFOVP449_93</name>
</gene>
<evidence type="ECO:0000313" key="1">
    <source>
        <dbReference type="EMBL" id="CAB4142937.1"/>
    </source>
</evidence>
<dbReference type="EMBL" id="LR796420">
    <property type="protein sequence ID" value="CAB4142937.1"/>
    <property type="molecule type" value="Genomic_DNA"/>
</dbReference>
<accession>A0A6J5MB36</accession>
<protein>
    <submittedName>
        <fullName evidence="1">Uncharacterized protein</fullName>
    </submittedName>
</protein>